<feature type="region of interest" description="Disordered" evidence="1">
    <location>
        <begin position="1"/>
        <end position="28"/>
    </location>
</feature>
<evidence type="ECO:0000256" key="1">
    <source>
        <dbReference type="SAM" id="MobiDB-lite"/>
    </source>
</evidence>
<dbReference type="OrthoDB" id="10530578at2759"/>
<dbReference type="AlphaFoldDB" id="A0A8D2CQA0"/>
<organism evidence="2 3">
    <name type="scientific">Sciurus vulgaris</name>
    <name type="common">Eurasian red squirrel</name>
    <dbReference type="NCBI Taxonomy" id="55149"/>
    <lineage>
        <taxon>Eukaryota</taxon>
        <taxon>Metazoa</taxon>
        <taxon>Chordata</taxon>
        <taxon>Craniata</taxon>
        <taxon>Vertebrata</taxon>
        <taxon>Euteleostomi</taxon>
        <taxon>Mammalia</taxon>
        <taxon>Eutheria</taxon>
        <taxon>Euarchontoglires</taxon>
        <taxon>Glires</taxon>
        <taxon>Rodentia</taxon>
        <taxon>Sciuromorpha</taxon>
        <taxon>Sciuridae</taxon>
        <taxon>Sciurinae</taxon>
        <taxon>Sciurini</taxon>
        <taxon>Sciurus</taxon>
    </lineage>
</organism>
<sequence>METLALKPEETALSAQDPALSPKDNPEDKSGWGLLAARSEVSSVFSFFFIKRVGTLFLFPCIFSHPMSGDAAGSAE</sequence>
<accession>A0A8D2CQA0</accession>
<protein>
    <submittedName>
        <fullName evidence="2">Uncharacterized protein</fullName>
    </submittedName>
</protein>
<dbReference type="Ensembl" id="ENSSVLT00005013029.1">
    <property type="protein sequence ID" value="ENSSVLP00005011769.1"/>
    <property type="gene ID" value="ENSSVLG00005009371.1"/>
</dbReference>
<name>A0A8D2CQA0_SCIVU</name>
<evidence type="ECO:0000313" key="2">
    <source>
        <dbReference type="Ensembl" id="ENSSVLP00005011769.1"/>
    </source>
</evidence>
<reference evidence="2" key="2">
    <citation type="submission" date="2025-09" db="UniProtKB">
        <authorList>
            <consortium name="Ensembl"/>
        </authorList>
    </citation>
    <scope>IDENTIFICATION</scope>
</reference>
<reference evidence="2" key="1">
    <citation type="submission" date="2025-08" db="UniProtKB">
        <authorList>
            <consortium name="Ensembl"/>
        </authorList>
    </citation>
    <scope>IDENTIFICATION</scope>
</reference>
<proteinExistence type="predicted"/>
<evidence type="ECO:0000313" key="3">
    <source>
        <dbReference type="Proteomes" id="UP000694564"/>
    </source>
</evidence>
<keyword evidence="3" id="KW-1185">Reference proteome</keyword>
<dbReference type="Proteomes" id="UP000694564">
    <property type="component" value="Chromosome 8"/>
</dbReference>
<dbReference type="GeneTree" id="ENSGT00960000190461"/>